<dbReference type="CDD" id="cd02440">
    <property type="entry name" value="AdoMet_MTases"/>
    <property type="match status" value="1"/>
</dbReference>
<dbReference type="Gene3D" id="3.40.50.150">
    <property type="entry name" value="Vaccinia Virus protein VP39"/>
    <property type="match status" value="1"/>
</dbReference>
<sequence length="274" mass="30063">MTDADKPFYPSGHDQTVLRSHRTRNAANSAPHLLPHLRSSDSLLDIGCGPGTITCSLAKHVARVVGVEHPGAGEAVLEGAKEEAKMQGVADKVFFEFADALRLPYEDNSFDVVYCHQVLQHVSDPIAVLREMRRVSRRLVCAREADRGTMSLYPPDPAGSLARFDSLWYAVSRAGGGEPDAGRRLKSWALAAGFEVSAVKVTAGNSTPDPREWGEMWSARVVKSDLATKAIELGLATREELDEMSTAWLEWSRKADAWFGYVQGDLLAWKGGRR</sequence>
<dbReference type="Pfam" id="PF08241">
    <property type="entry name" value="Methyltransf_11"/>
    <property type="match status" value="1"/>
</dbReference>
<dbReference type="GO" id="GO:0010420">
    <property type="term" value="F:polyprenyldihydroxybenzoate methyltransferase activity"/>
    <property type="evidence" value="ECO:0007669"/>
    <property type="project" value="TreeGrafter"/>
</dbReference>
<gene>
    <name evidence="2" type="ORF">RHTO0S_15e00408g</name>
</gene>
<reference evidence="2" key="1">
    <citation type="journal article" date="2014" name="Genome Announc.">
        <title>Draft genome sequence of Rhodosporidium toruloides CECT1137, an oleaginous yeast of biotechnological interest.</title>
        <authorList>
            <person name="Morin N."/>
            <person name="Calcas X."/>
            <person name="Devillers H."/>
            <person name="Durrens P."/>
            <person name="Sherman D.J."/>
            <person name="Nicaud J.-M."/>
            <person name="Neuveglise C."/>
        </authorList>
    </citation>
    <scope>NUCLEOTIDE SEQUENCE</scope>
    <source>
        <strain evidence="2">CECT1137</strain>
    </source>
</reference>
<protein>
    <submittedName>
        <fullName evidence="2">RHTO0S15e00408g1_1</fullName>
    </submittedName>
</protein>
<accession>A0A061BKU9</accession>
<dbReference type="SUPFAM" id="SSF53335">
    <property type="entry name" value="S-adenosyl-L-methionine-dependent methyltransferases"/>
    <property type="match status" value="1"/>
</dbReference>
<feature type="domain" description="Methyltransferase type 11" evidence="1">
    <location>
        <begin position="44"/>
        <end position="137"/>
    </location>
</feature>
<organism evidence="2">
    <name type="scientific">Rhodotorula toruloides</name>
    <name type="common">Yeast</name>
    <name type="synonym">Rhodosporidium toruloides</name>
    <dbReference type="NCBI Taxonomy" id="5286"/>
    <lineage>
        <taxon>Eukaryota</taxon>
        <taxon>Fungi</taxon>
        <taxon>Dikarya</taxon>
        <taxon>Basidiomycota</taxon>
        <taxon>Pucciniomycotina</taxon>
        <taxon>Microbotryomycetes</taxon>
        <taxon>Sporidiobolales</taxon>
        <taxon>Sporidiobolaceae</taxon>
        <taxon>Rhodotorula</taxon>
    </lineage>
</organism>
<proteinExistence type="predicted"/>
<dbReference type="PANTHER" id="PTHR43464">
    <property type="entry name" value="METHYLTRANSFERASE"/>
    <property type="match status" value="1"/>
</dbReference>
<dbReference type="AlphaFoldDB" id="A0A061BKU9"/>
<dbReference type="OrthoDB" id="10017101at2759"/>
<dbReference type="InterPro" id="IPR013216">
    <property type="entry name" value="Methyltransf_11"/>
</dbReference>
<evidence type="ECO:0000259" key="1">
    <source>
        <dbReference type="Pfam" id="PF08241"/>
    </source>
</evidence>
<name>A0A061BKU9_RHOTO</name>
<dbReference type="PANTHER" id="PTHR43464:SF71">
    <property type="entry name" value="METHYLTRANSFERASE, PUTATIVE-RELATED"/>
    <property type="match status" value="1"/>
</dbReference>
<evidence type="ECO:0000313" key="2">
    <source>
        <dbReference type="EMBL" id="CDR47667.1"/>
    </source>
</evidence>
<dbReference type="EMBL" id="LK052950">
    <property type="protein sequence ID" value="CDR47667.1"/>
    <property type="molecule type" value="Genomic_DNA"/>
</dbReference>
<dbReference type="InterPro" id="IPR029063">
    <property type="entry name" value="SAM-dependent_MTases_sf"/>
</dbReference>